<gene>
    <name evidence="10" type="primary">dsbG</name>
    <name evidence="10" type="ORF">B3C1_11949</name>
</gene>
<dbReference type="Gene3D" id="3.10.450.70">
    <property type="entry name" value="Disulphide bond isomerase, DsbC/G, N-terminal"/>
    <property type="match status" value="1"/>
</dbReference>
<dbReference type="OrthoDB" id="5298214at2"/>
<dbReference type="SUPFAM" id="SSF52833">
    <property type="entry name" value="Thioredoxin-like"/>
    <property type="match status" value="1"/>
</dbReference>
<comment type="caution">
    <text evidence="10">The sequence shown here is derived from an EMBL/GenBank/DDBJ whole genome shotgun (WGS) entry which is preliminary data.</text>
</comment>
<evidence type="ECO:0000259" key="9">
    <source>
        <dbReference type="Pfam" id="PF13098"/>
    </source>
</evidence>
<dbReference type="EMBL" id="AMRI01000016">
    <property type="protein sequence ID" value="EKE71647.1"/>
    <property type="molecule type" value="Genomic_DNA"/>
</dbReference>
<evidence type="ECO:0000256" key="5">
    <source>
        <dbReference type="ARBA" id="ARBA00023157"/>
    </source>
</evidence>
<dbReference type="NCBIfam" id="NF008657">
    <property type="entry name" value="PRK11657.1"/>
    <property type="match status" value="1"/>
</dbReference>
<evidence type="ECO:0000256" key="3">
    <source>
        <dbReference type="ARBA" id="ARBA00022729"/>
    </source>
</evidence>
<dbReference type="AlphaFoldDB" id="K2JA25"/>
<dbReference type="InterPro" id="IPR012336">
    <property type="entry name" value="Thioredoxin-like_fold"/>
</dbReference>
<dbReference type="CDD" id="cd03020">
    <property type="entry name" value="DsbA_DsbC_DsbG"/>
    <property type="match status" value="1"/>
</dbReference>
<dbReference type="GO" id="GO:0042597">
    <property type="term" value="C:periplasmic space"/>
    <property type="evidence" value="ECO:0007669"/>
    <property type="project" value="UniProtKB-SubCell"/>
</dbReference>
<dbReference type="PATRIC" id="fig|745411.4.peg.2352"/>
<evidence type="ECO:0000313" key="10">
    <source>
        <dbReference type="EMBL" id="EKE71647.1"/>
    </source>
</evidence>
<organism evidence="10 11">
    <name type="scientific">Gallaecimonas xiamenensis 3-C-1</name>
    <dbReference type="NCBI Taxonomy" id="745411"/>
    <lineage>
        <taxon>Bacteria</taxon>
        <taxon>Pseudomonadati</taxon>
        <taxon>Pseudomonadota</taxon>
        <taxon>Gammaproteobacteria</taxon>
        <taxon>Enterobacterales</taxon>
        <taxon>Gallaecimonadaceae</taxon>
        <taxon>Gallaecimonas</taxon>
    </lineage>
</organism>
<dbReference type="InterPro" id="IPR036249">
    <property type="entry name" value="Thioredoxin-like_sf"/>
</dbReference>
<feature type="domain" description="Thioredoxin-like fold" evidence="9">
    <location>
        <begin position="119"/>
        <end position="238"/>
    </location>
</feature>
<evidence type="ECO:0000256" key="1">
    <source>
        <dbReference type="ARBA" id="ARBA00004418"/>
    </source>
</evidence>
<feature type="signal peptide" evidence="7">
    <location>
        <begin position="1"/>
        <end position="21"/>
    </location>
</feature>
<dbReference type="Gene3D" id="3.40.30.10">
    <property type="entry name" value="Glutaredoxin"/>
    <property type="match status" value="1"/>
</dbReference>
<keyword evidence="10" id="KW-0413">Isomerase</keyword>
<dbReference type="eggNOG" id="COG1651">
    <property type="taxonomic scope" value="Bacteria"/>
</dbReference>
<comment type="function">
    <text evidence="7">Required for disulfide bond formation in some periplasmic proteins. Acts by transferring its disulfide bond to other proteins and is reduced in the process.</text>
</comment>
<feature type="chain" id="PRO_5010005473" description="Thiol:disulfide interchange protein" evidence="7">
    <location>
        <begin position="22"/>
        <end position="256"/>
    </location>
</feature>
<dbReference type="InterPro" id="IPR009094">
    <property type="entry name" value="DiS-bond_isomerase_DsbC/G_N_sf"/>
</dbReference>
<comment type="subcellular location">
    <subcellularLocation>
        <location evidence="1 7">Periplasm</location>
    </subcellularLocation>
</comment>
<dbReference type="InterPro" id="IPR018950">
    <property type="entry name" value="DiS-bond_isomerase_DsbC/G_N"/>
</dbReference>
<sequence length="256" mass="27330">MVFRRSALALAGLLTVLPALAADTLPAPIAAVEARGLTIVGSFEAPAGLKGYAGQIQGQPVALYLTADGQHVLVGTLLDAKGQDLTSAPLDKLVNGPRNQAAWQTLGESAWVVDGNPKAPRIIYVFTDPECPYCHRFWQQARPWVEAGKVQLRHVMVGIIREESPDESAAVLAAADPAKALDAHQHGYRQPGYAMDTSGITEAARQQVEANNDMMTELGIHATPAIYYQEADGTVRTVMGLPQGDKVEEVMGSPKP</sequence>
<evidence type="ECO:0000259" key="8">
    <source>
        <dbReference type="Pfam" id="PF10411"/>
    </source>
</evidence>
<evidence type="ECO:0000313" key="11">
    <source>
        <dbReference type="Proteomes" id="UP000006755"/>
    </source>
</evidence>
<dbReference type="InterPro" id="IPR051470">
    <property type="entry name" value="Thiol:disulfide_interchange"/>
</dbReference>
<dbReference type="SUPFAM" id="SSF54423">
    <property type="entry name" value="DsbC/DsbG N-terminal domain-like"/>
    <property type="match status" value="1"/>
</dbReference>
<evidence type="ECO:0000256" key="2">
    <source>
        <dbReference type="ARBA" id="ARBA00009813"/>
    </source>
</evidence>
<reference evidence="10 11" key="1">
    <citation type="journal article" date="2012" name="J. Bacteriol.">
        <title>Genome Sequence of Gallaecimonas xiamenensis Type Strain 3-C-1.</title>
        <authorList>
            <person name="Lai Q."/>
            <person name="Wang L."/>
            <person name="Wang W."/>
            <person name="Shao Z."/>
        </authorList>
    </citation>
    <scope>NUCLEOTIDE SEQUENCE [LARGE SCALE GENOMIC DNA]</scope>
    <source>
        <strain evidence="10 11">3-C-1</strain>
    </source>
</reference>
<evidence type="ECO:0000256" key="4">
    <source>
        <dbReference type="ARBA" id="ARBA00022764"/>
    </source>
</evidence>
<dbReference type="PANTHER" id="PTHR35272">
    <property type="entry name" value="THIOL:DISULFIDE INTERCHANGE PROTEIN DSBC-RELATED"/>
    <property type="match status" value="1"/>
</dbReference>
<dbReference type="PANTHER" id="PTHR35272:SF4">
    <property type="entry name" value="THIOL:DISULFIDE INTERCHANGE PROTEIN DSBG"/>
    <property type="match status" value="1"/>
</dbReference>
<name>K2JA25_9GAMM</name>
<evidence type="ECO:0000256" key="7">
    <source>
        <dbReference type="RuleBase" id="RU364038"/>
    </source>
</evidence>
<dbReference type="InterPro" id="IPR033954">
    <property type="entry name" value="DiS-bond_Isoase_DsbC/G"/>
</dbReference>
<protein>
    <recommendedName>
        <fullName evidence="7">Thiol:disulfide interchange protein</fullName>
    </recommendedName>
</protein>
<feature type="domain" description="Disulphide bond isomerase DsbC/G N-terminal" evidence="8">
    <location>
        <begin position="31"/>
        <end position="86"/>
    </location>
</feature>
<dbReference type="GO" id="GO:0016853">
    <property type="term" value="F:isomerase activity"/>
    <property type="evidence" value="ECO:0007669"/>
    <property type="project" value="UniProtKB-KW"/>
</dbReference>
<proteinExistence type="inferred from homology"/>
<comment type="similarity">
    <text evidence="2 7">Belongs to the thioredoxin family. DsbC subfamily.</text>
</comment>
<dbReference type="RefSeq" id="WP_008485090.1">
    <property type="nucleotide sequence ID" value="NZ_AMRI01000016.1"/>
</dbReference>
<evidence type="ECO:0000256" key="6">
    <source>
        <dbReference type="ARBA" id="ARBA00023284"/>
    </source>
</evidence>
<keyword evidence="11" id="KW-1185">Reference proteome</keyword>
<keyword evidence="4 7" id="KW-0574">Periplasm</keyword>
<dbReference type="Proteomes" id="UP000006755">
    <property type="component" value="Unassembled WGS sequence"/>
</dbReference>
<dbReference type="STRING" id="745411.B3C1_11949"/>
<accession>K2JA25</accession>
<keyword evidence="5" id="KW-1015">Disulfide bond</keyword>
<dbReference type="Pfam" id="PF10411">
    <property type="entry name" value="DsbC_N"/>
    <property type="match status" value="1"/>
</dbReference>
<keyword evidence="6 7" id="KW-0676">Redox-active center</keyword>
<dbReference type="Pfam" id="PF13098">
    <property type="entry name" value="Thioredoxin_2"/>
    <property type="match status" value="1"/>
</dbReference>
<keyword evidence="3 7" id="KW-0732">Signal</keyword>